<feature type="non-terminal residue" evidence="1">
    <location>
        <position position="118"/>
    </location>
</feature>
<reference evidence="1" key="1">
    <citation type="journal article" date="2015" name="Nature">
        <title>Complex archaea that bridge the gap between prokaryotes and eukaryotes.</title>
        <authorList>
            <person name="Spang A."/>
            <person name="Saw J.H."/>
            <person name="Jorgensen S.L."/>
            <person name="Zaremba-Niedzwiedzka K."/>
            <person name="Martijn J."/>
            <person name="Lind A.E."/>
            <person name="van Eijk R."/>
            <person name="Schleper C."/>
            <person name="Guy L."/>
            <person name="Ettema T.J."/>
        </authorList>
    </citation>
    <scope>NUCLEOTIDE SEQUENCE</scope>
</reference>
<evidence type="ECO:0000313" key="1">
    <source>
        <dbReference type="EMBL" id="KKK58340.1"/>
    </source>
</evidence>
<accession>A0A0F8XBJ9</accession>
<name>A0A0F8XBJ9_9ZZZZ</name>
<gene>
    <name evidence="1" type="ORF">LCGC14_3045410</name>
</gene>
<sequence length="118" mass="12637">MTRSRIGALAAASLVLAALARPAPAKVTVLQQAPTRARFGQSALCRDTWISTAPWEGNRDNSKRTTLRCGGDKRAILIRFELATSVPPGAAIHKAVLRLADAGYPVRDKDGKFPTALE</sequence>
<organism evidence="1">
    <name type="scientific">marine sediment metagenome</name>
    <dbReference type="NCBI Taxonomy" id="412755"/>
    <lineage>
        <taxon>unclassified sequences</taxon>
        <taxon>metagenomes</taxon>
        <taxon>ecological metagenomes</taxon>
    </lineage>
</organism>
<proteinExistence type="predicted"/>
<dbReference type="EMBL" id="LAZR01064033">
    <property type="protein sequence ID" value="KKK58340.1"/>
    <property type="molecule type" value="Genomic_DNA"/>
</dbReference>
<dbReference type="AlphaFoldDB" id="A0A0F8XBJ9"/>
<comment type="caution">
    <text evidence="1">The sequence shown here is derived from an EMBL/GenBank/DDBJ whole genome shotgun (WGS) entry which is preliminary data.</text>
</comment>
<protein>
    <submittedName>
        <fullName evidence="1">Uncharacterized protein</fullName>
    </submittedName>
</protein>